<evidence type="ECO:0000256" key="1">
    <source>
        <dbReference type="ARBA" id="ARBA00008031"/>
    </source>
</evidence>
<dbReference type="Pfam" id="PF13378">
    <property type="entry name" value="MR_MLE_C"/>
    <property type="match status" value="1"/>
</dbReference>
<dbReference type="SFLD" id="SFLDF00009">
    <property type="entry name" value="o-succinylbenzoate_synthase"/>
    <property type="match status" value="1"/>
</dbReference>
<dbReference type="PANTHER" id="PTHR48073:SF2">
    <property type="entry name" value="O-SUCCINYLBENZOATE SYNTHASE"/>
    <property type="match status" value="1"/>
</dbReference>
<accession>A0A3G2R403</accession>
<dbReference type="Gene3D" id="3.30.390.10">
    <property type="entry name" value="Enolase-like, N-terminal domain"/>
    <property type="match status" value="1"/>
</dbReference>
<evidence type="ECO:0000256" key="7">
    <source>
        <dbReference type="RuleBase" id="RU366006"/>
    </source>
</evidence>
<dbReference type="Gene3D" id="3.20.20.120">
    <property type="entry name" value="Enolase-like C-terminal domain"/>
    <property type="match status" value="1"/>
</dbReference>
<feature type="binding site" evidence="6">
    <location>
        <position position="251"/>
    </location>
    <ligand>
        <name>Mg(2+)</name>
        <dbReference type="ChEBI" id="CHEBI:18420"/>
    </ligand>
</feature>
<feature type="binding site" evidence="6">
    <location>
        <position position="200"/>
    </location>
    <ligand>
        <name>Mg(2+)</name>
        <dbReference type="ChEBI" id="CHEBI:18420"/>
    </ligand>
</feature>
<dbReference type="Proteomes" id="UP000280960">
    <property type="component" value="Chromosome"/>
</dbReference>
<dbReference type="GO" id="GO:0006518">
    <property type="term" value="P:peptide metabolic process"/>
    <property type="evidence" value="ECO:0007669"/>
    <property type="project" value="UniProtKB-ARBA"/>
</dbReference>
<dbReference type="CDD" id="cd03319">
    <property type="entry name" value="L-Ala-DL-Glu_epimerase"/>
    <property type="match status" value="1"/>
</dbReference>
<name>A0A3G2R403_9FIRM</name>
<dbReference type="PROSITE" id="PS00909">
    <property type="entry name" value="MR_MLE_2"/>
    <property type="match status" value="1"/>
</dbReference>
<dbReference type="InterPro" id="IPR029065">
    <property type="entry name" value="Enolase_C-like"/>
</dbReference>
<comment type="cofactor">
    <cofactor evidence="6 7">
        <name>Mg(2+)</name>
        <dbReference type="ChEBI" id="CHEBI:18420"/>
    </cofactor>
    <text evidence="6 7">Binds 1 Mg(2+) ion per subunit.</text>
</comment>
<dbReference type="FunFam" id="3.30.390.10:FF:000009">
    <property type="entry name" value="Hydrophobic dipeptide epimerase"/>
    <property type="match status" value="1"/>
</dbReference>
<evidence type="ECO:0000256" key="5">
    <source>
        <dbReference type="PIRSR" id="PIRSR634603-1"/>
    </source>
</evidence>
<feature type="binding site" evidence="6">
    <location>
        <position position="226"/>
    </location>
    <ligand>
        <name>Mg(2+)</name>
        <dbReference type="ChEBI" id="CHEBI:18420"/>
    </ligand>
</feature>
<reference evidence="9 10" key="1">
    <citation type="submission" date="2018-10" db="EMBL/GenBank/DDBJ databases">
        <authorList>
            <person name="Zhang X."/>
        </authorList>
    </citation>
    <scope>NUCLEOTIDE SEQUENCE [LARGE SCALE GENOMIC DNA]</scope>
    <source>
        <strain evidence="9 10">SK-G1</strain>
    </source>
</reference>
<dbReference type="KEGG" id="bacg:D2962_05640"/>
<dbReference type="SUPFAM" id="SSF54826">
    <property type="entry name" value="Enolase N-terminal domain-like"/>
    <property type="match status" value="1"/>
</dbReference>
<dbReference type="EMBL" id="CP033169">
    <property type="protein sequence ID" value="AYO30166.1"/>
    <property type="molecule type" value="Genomic_DNA"/>
</dbReference>
<comment type="similarity">
    <text evidence="1 7">Belongs to the mandelate racemase/muconate lactonizing enzyme family.</text>
</comment>
<dbReference type="EC" id="5.1.1.-" evidence="7"/>
<keyword evidence="2 6" id="KW-0479">Metal-binding</keyword>
<evidence type="ECO:0000256" key="6">
    <source>
        <dbReference type="PIRSR" id="PIRSR634603-3"/>
    </source>
</evidence>
<feature type="active site" description="Proton acceptor; specific for (S)-substrate epimerization" evidence="5">
    <location>
        <position position="275"/>
    </location>
</feature>
<dbReference type="SMART" id="SM00922">
    <property type="entry name" value="MR_MLE"/>
    <property type="match status" value="1"/>
</dbReference>
<evidence type="ECO:0000256" key="3">
    <source>
        <dbReference type="ARBA" id="ARBA00022842"/>
    </source>
</evidence>
<dbReference type="InterPro" id="IPR034603">
    <property type="entry name" value="Dipeptide_epimerase"/>
</dbReference>
<dbReference type="InterPro" id="IPR036849">
    <property type="entry name" value="Enolase-like_C_sf"/>
</dbReference>
<keyword evidence="10" id="KW-1185">Reference proteome</keyword>
<dbReference type="PROSITE" id="PS00908">
    <property type="entry name" value="MR_MLE_1"/>
    <property type="match status" value="1"/>
</dbReference>
<feature type="domain" description="Mandelate racemase/muconate lactonizing enzyme C-terminal" evidence="8">
    <location>
        <begin position="151"/>
        <end position="247"/>
    </location>
</feature>
<evidence type="ECO:0000256" key="2">
    <source>
        <dbReference type="ARBA" id="ARBA00022723"/>
    </source>
</evidence>
<protein>
    <recommendedName>
        <fullName evidence="7">Dipeptide epimerase</fullName>
        <ecNumber evidence="7">5.1.1.-</ecNumber>
    </recommendedName>
</protein>
<dbReference type="SUPFAM" id="SSF51604">
    <property type="entry name" value="Enolase C-terminal domain-like"/>
    <property type="match status" value="1"/>
</dbReference>
<evidence type="ECO:0000259" key="8">
    <source>
        <dbReference type="SMART" id="SM00922"/>
    </source>
</evidence>
<evidence type="ECO:0000313" key="9">
    <source>
        <dbReference type="EMBL" id="AYO30166.1"/>
    </source>
</evidence>
<gene>
    <name evidence="9" type="ORF">D2962_05640</name>
</gene>
<dbReference type="InterPro" id="IPR013341">
    <property type="entry name" value="Mandelate_racemase_N_dom"/>
</dbReference>
<dbReference type="AlphaFoldDB" id="A0A3G2R403"/>
<dbReference type="Pfam" id="PF02746">
    <property type="entry name" value="MR_MLE_N"/>
    <property type="match status" value="1"/>
</dbReference>
<dbReference type="SFLD" id="SFLDS00001">
    <property type="entry name" value="Enolase"/>
    <property type="match status" value="1"/>
</dbReference>
<feature type="active site" description="Proton acceptor; specific for (R)-substrate epimerization" evidence="5">
    <location>
        <position position="172"/>
    </location>
</feature>
<dbReference type="GO" id="GO:0000287">
    <property type="term" value="F:magnesium ion binding"/>
    <property type="evidence" value="ECO:0007669"/>
    <property type="project" value="UniProtKB-ARBA"/>
</dbReference>
<dbReference type="SFLD" id="SFLDG00180">
    <property type="entry name" value="muconate_cycloisomerase"/>
    <property type="match status" value="1"/>
</dbReference>
<keyword evidence="3 6" id="KW-0460">Magnesium</keyword>
<dbReference type="InterPro" id="IPR029017">
    <property type="entry name" value="Enolase-like_N"/>
</dbReference>
<organism evidence="9 10">
    <name type="scientific">Biomaibacter acetigenes</name>
    <dbReference type="NCBI Taxonomy" id="2316383"/>
    <lineage>
        <taxon>Bacteria</taxon>
        <taxon>Bacillati</taxon>
        <taxon>Bacillota</taxon>
        <taxon>Clostridia</taxon>
        <taxon>Thermosediminibacterales</taxon>
        <taxon>Tepidanaerobacteraceae</taxon>
        <taxon>Biomaibacter</taxon>
    </lineage>
</organism>
<evidence type="ECO:0000256" key="4">
    <source>
        <dbReference type="ARBA" id="ARBA00023235"/>
    </source>
</evidence>
<dbReference type="InterPro" id="IPR013342">
    <property type="entry name" value="Mandelate_racemase_C"/>
</dbReference>
<proteinExistence type="inferred from homology"/>
<dbReference type="GO" id="GO:0016855">
    <property type="term" value="F:racemase and epimerase activity, acting on amino acids and derivatives"/>
    <property type="evidence" value="ECO:0007669"/>
    <property type="project" value="UniProtKB-UniRule"/>
</dbReference>
<dbReference type="PANTHER" id="PTHR48073">
    <property type="entry name" value="O-SUCCINYLBENZOATE SYNTHASE-RELATED"/>
    <property type="match status" value="1"/>
</dbReference>
<keyword evidence="4 7" id="KW-0413">Isomerase</keyword>
<dbReference type="GO" id="GO:0009063">
    <property type="term" value="P:amino acid catabolic process"/>
    <property type="evidence" value="ECO:0007669"/>
    <property type="project" value="InterPro"/>
</dbReference>
<evidence type="ECO:0000313" key="10">
    <source>
        <dbReference type="Proteomes" id="UP000280960"/>
    </source>
</evidence>
<sequence length="375" mass="40399">MGTINLGSDILKITKIEAATIEVPMKKPFRVAYGTTSVARNIIVYVHGENGLTGIGGTAGPVKVTGDTLASVKYVIDEVLAPAIVGLDSTDIEKITAVMDGIIVKNTAAKAAVDMALYDLTAKSAGLPLYKLLGGYKNTLETDYTLGIDEPEIMAREAMELKDMGFKTLKVKVGEEPGKDIERIKKIRQAIGNDVKIRLDANQGWKPKEAIRIIKTLEEYDIELVEQPVPYWDIDGLAKVTRSVDVPIMADEACHTLQDALMLIKKEAVDLINIKLPKCGGIFKALQIAHIAASAGMECMVGCMVETRASILPAVHLACGVKNITRADLDSAMYLKQDPVIGGATVENAMFNLSDEPGTGVKTVNIYGNNPEVSR</sequence>
<dbReference type="InterPro" id="IPR018110">
    <property type="entry name" value="Mandel_Rmase/mucon_lact_enz_CS"/>
</dbReference>